<dbReference type="Pfam" id="PF00685">
    <property type="entry name" value="Sulfotransfer_1"/>
    <property type="match status" value="1"/>
</dbReference>
<sequence>MSNKRSFILGLGHQKCGTSWLHKYLCESDLFARGFKKEYHVWDRLDTPLFKDKREKLTWRTFFKSNLMRAYKMEHSEGYYFDYFDRLIGNNKLIGADITPSYSGLSARRLEYIKRNFAERDIDVKVVILTREPLSRIKSAVRFNLDRKDYTEGINVGETDFEKALLQYYKSEHCTLRTQYQNIILEAAKVFNPEDIYVGFYENMFDEDEVKRISQFLQVEPKYEFVKVRVNKTKNTVMETKSDTLIKEFYADTYAYFYQNYPVTKELW</sequence>
<keyword evidence="3" id="KW-1185">Reference proteome</keyword>
<dbReference type="EMBL" id="JAUCBP010000002">
    <property type="protein sequence ID" value="MDM7859708.1"/>
    <property type="molecule type" value="Genomic_DNA"/>
</dbReference>
<gene>
    <name evidence="2" type="ORF">QTP81_03680</name>
</gene>
<comment type="caution">
    <text evidence="2">The sequence shown here is derived from an EMBL/GenBank/DDBJ whole genome shotgun (WGS) entry which is preliminary data.</text>
</comment>
<feature type="domain" description="Sulfotransferase" evidence="1">
    <location>
        <begin position="11"/>
        <end position="239"/>
    </location>
</feature>
<dbReference type="SUPFAM" id="SSF52540">
    <property type="entry name" value="P-loop containing nucleoside triphosphate hydrolases"/>
    <property type="match status" value="1"/>
</dbReference>
<proteinExistence type="predicted"/>
<evidence type="ECO:0000259" key="1">
    <source>
        <dbReference type="Pfam" id="PF00685"/>
    </source>
</evidence>
<evidence type="ECO:0000313" key="2">
    <source>
        <dbReference type="EMBL" id="MDM7859708.1"/>
    </source>
</evidence>
<evidence type="ECO:0000313" key="3">
    <source>
        <dbReference type="Proteomes" id="UP001234343"/>
    </source>
</evidence>
<dbReference type="InterPro" id="IPR027417">
    <property type="entry name" value="P-loop_NTPase"/>
</dbReference>
<dbReference type="InterPro" id="IPR000863">
    <property type="entry name" value="Sulfotransferase_dom"/>
</dbReference>
<dbReference type="Proteomes" id="UP001234343">
    <property type="component" value="Unassembled WGS sequence"/>
</dbReference>
<dbReference type="Gene3D" id="3.40.50.300">
    <property type="entry name" value="P-loop containing nucleotide triphosphate hydrolases"/>
    <property type="match status" value="1"/>
</dbReference>
<organism evidence="2 3">
    <name type="scientific">Alteromonas arenosi</name>
    <dbReference type="NCBI Taxonomy" id="3055817"/>
    <lineage>
        <taxon>Bacteria</taxon>
        <taxon>Pseudomonadati</taxon>
        <taxon>Pseudomonadota</taxon>
        <taxon>Gammaproteobacteria</taxon>
        <taxon>Alteromonadales</taxon>
        <taxon>Alteromonadaceae</taxon>
        <taxon>Alteromonas/Salinimonas group</taxon>
        <taxon>Alteromonas</taxon>
    </lineage>
</organism>
<protein>
    <submittedName>
        <fullName evidence="2">Sulfotransferase</fullName>
    </submittedName>
</protein>
<accession>A0ABT7SU32</accession>
<name>A0ABT7SU32_9ALTE</name>
<reference evidence="2 3" key="1">
    <citation type="submission" date="2023-06" db="EMBL/GenBank/DDBJ databases">
        <title>Alteromonas sp. ASW11-36 isolated from intertidal sand.</title>
        <authorList>
            <person name="Li Y."/>
        </authorList>
    </citation>
    <scope>NUCLEOTIDE SEQUENCE [LARGE SCALE GENOMIC DNA]</scope>
    <source>
        <strain evidence="2 3">ASW11-36</strain>
    </source>
</reference>
<dbReference type="RefSeq" id="WP_289363796.1">
    <property type="nucleotide sequence ID" value="NZ_JAUCBP010000002.1"/>
</dbReference>